<evidence type="ECO:0000313" key="1">
    <source>
        <dbReference type="EMBL" id="OHT02387.1"/>
    </source>
</evidence>
<proteinExistence type="predicted"/>
<dbReference type="Proteomes" id="UP000179807">
    <property type="component" value="Unassembled WGS sequence"/>
</dbReference>
<dbReference type="RefSeq" id="XP_068355523.1">
    <property type="nucleotide sequence ID" value="XM_068507398.1"/>
</dbReference>
<dbReference type="GeneID" id="94842102"/>
<dbReference type="VEuPathDB" id="TrichDB:TRFO_30510"/>
<protein>
    <submittedName>
        <fullName evidence="1">Uncharacterized protein</fullName>
    </submittedName>
</protein>
<comment type="caution">
    <text evidence="1">The sequence shown here is derived from an EMBL/GenBank/DDBJ whole genome shotgun (WGS) entry which is preliminary data.</text>
</comment>
<dbReference type="EMBL" id="MLAK01000869">
    <property type="protein sequence ID" value="OHT02387.1"/>
    <property type="molecule type" value="Genomic_DNA"/>
</dbReference>
<dbReference type="AlphaFoldDB" id="A0A1J4JTI9"/>
<evidence type="ECO:0000313" key="2">
    <source>
        <dbReference type="Proteomes" id="UP000179807"/>
    </source>
</evidence>
<accession>A0A1J4JTI9</accession>
<sequence length="172" mass="20303">MVNDFESTLKVTGPKADVDQFIVDYKVGKKTFMYMVEPYPKIYDLLDEYFLGNLDSDKLFTNQTYLSIPEEIRNPHQKGEIPFYKFDWTMNHSHWGTKFMCYNNSKERISDNEVIFSFCTASTPINLILEHYFTINIPHYHSHMVAKTKDGQKTTSNGVFWQLMNVIWNSKK</sequence>
<organism evidence="1 2">
    <name type="scientific">Tritrichomonas foetus</name>
    <dbReference type="NCBI Taxonomy" id="1144522"/>
    <lineage>
        <taxon>Eukaryota</taxon>
        <taxon>Metamonada</taxon>
        <taxon>Parabasalia</taxon>
        <taxon>Tritrichomonadida</taxon>
        <taxon>Tritrichomonadidae</taxon>
        <taxon>Tritrichomonas</taxon>
    </lineage>
</organism>
<keyword evidence="2" id="KW-1185">Reference proteome</keyword>
<gene>
    <name evidence="1" type="ORF">TRFO_30510</name>
</gene>
<name>A0A1J4JTI9_9EUKA</name>
<reference evidence="1" key="1">
    <citation type="submission" date="2016-10" db="EMBL/GenBank/DDBJ databases">
        <authorList>
            <person name="Benchimol M."/>
            <person name="Almeida L.G."/>
            <person name="Vasconcelos A.T."/>
            <person name="Perreira-Neves A."/>
            <person name="Rosa I.A."/>
            <person name="Tasca T."/>
            <person name="Bogo M.R."/>
            <person name="de Souza W."/>
        </authorList>
    </citation>
    <scope>NUCLEOTIDE SEQUENCE [LARGE SCALE GENOMIC DNA]</scope>
    <source>
        <strain evidence="1">K</strain>
    </source>
</reference>